<gene>
    <name evidence="1" type="ORF">Tco_0940254</name>
</gene>
<proteinExistence type="predicted"/>
<reference evidence="1" key="1">
    <citation type="journal article" date="2022" name="Int. J. Mol. Sci.">
        <title>Draft Genome of Tanacetum Coccineum: Genomic Comparison of Closely Related Tanacetum-Family Plants.</title>
        <authorList>
            <person name="Yamashiro T."/>
            <person name="Shiraishi A."/>
            <person name="Nakayama K."/>
            <person name="Satake H."/>
        </authorList>
    </citation>
    <scope>NUCLEOTIDE SEQUENCE</scope>
</reference>
<sequence length="186" mass="21144">MCQCCRTFSNVSAVCKKVSESNIFSSSTMIHELDYFYAIWKDCMHTFWKYWTVLIQWMDVIQLLGFNNGIIDVMCTYHDMDRAGYLFPTTKTSQDGGIKAMIDLVKSLSLTIRPEYHVLQCVEHVQEVSSARPKLPHHLAVKKEFLDTSKAKPSLGPLLDRKFTPLRGAYANCCGQSSRGYAKPTA</sequence>
<dbReference type="Proteomes" id="UP001151760">
    <property type="component" value="Unassembled WGS sequence"/>
</dbReference>
<dbReference type="EMBL" id="BQNB010015468">
    <property type="protein sequence ID" value="GJT40389.1"/>
    <property type="molecule type" value="Genomic_DNA"/>
</dbReference>
<evidence type="ECO:0000313" key="2">
    <source>
        <dbReference type="Proteomes" id="UP001151760"/>
    </source>
</evidence>
<reference evidence="1" key="2">
    <citation type="submission" date="2022-01" db="EMBL/GenBank/DDBJ databases">
        <authorList>
            <person name="Yamashiro T."/>
            <person name="Shiraishi A."/>
            <person name="Satake H."/>
            <person name="Nakayama K."/>
        </authorList>
    </citation>
    <scope>NUCLEOTIDE SEQUENCE</scope>
</reference>
<name>A0ABQ5DU81_9ASTR</name>
<evidence type="ECO:0000313" key="1">
    <source>
        <dbReference type="EMBL" id="GJT40389.1"/>
    </source>
</evidence>
<comment type="caution">
    <text evidence="1">The sequence shown here is derived from an EMBL/GenBank/DDBJ whole genome shotgun (WGS) entry which is preliminary data.</text>
</comment>
<protein>
    <submittedName>
        <fullName evidence="1">Uncharacterized protein</fullName>
    </submittedName>
</protein>
<keyword evidence="2" id="KW-1185">Reference proteome</keyword>
<organism evidence="1 2">
    <name type="scientific">Tanacetum coccineum</name>
    <dbReference type="NCBI Taxonomy" id="301880"/>
    <lineage>
        <taxon>Eukaryota</taxon>
        <taxon>Viridiplantae</taxon>
        <taxon>Streptophyta</taxon>
        <taxon>Embryophyta</taxon>
        <taxon>Tracheophyta</taxon>
        <taxon>Spermatophyta</taxon>
        <taxon>Magnoliopsida</taxon>
        <taxon>eudicotyledons</taxon>
        <taxon>Gunneridae</taxon>
        <taxon>Pentapetalae</taxon>
        <taxon>asterids</taxon>
        <taxon>campanulids</taxon>
        <taxon>Asterales</taxon>
        <taxon>Asteraceae</taxon>
        <taxon>Asteroideae</taxon>
        <taxon>Anthemideae</taxon>
        <taxon>Anthemidinae</taxon>
        <taxon>Tanacetum</taxon>
    </lineage>
</organism>
<accession>A0ABQ5DU81</accession>